<accession>A0A8S5V7H5</accession>
<sequence length="88" mass="9925">MTPKQIYTLTISTVSYTPNKIKISIISNMSISRIIGRLIPSHNRSYIASIIHIIINRTIWSIITTTSGFIIPNTKCCNICPFSWAFPP</sequence>
<reference evidence="1" key="1">
    <citation type="journal article" date="2021" name="Proc. Natl. Acad. Sci. U.S.A.">
        <title>A Catalog of Tens of Thousands of Viruses from Human Metagenomes Reveals Hidden Associations with Chronic Diseases.</title>
        <authorList>
            <person name="Tisza M.J."/>
            <person name="Buck C.B."/>
        </authorList>
    </citation>
    <scope>NUCLEOTIDE SEQUENCE</scope>
    <source>
        <strain evidence="1">CtUXy6</strain>
    </source>
</reference>
<proteinExistence type="predicted"/>
<evidence type="ECO:0000313" key="1">
    <source>
        <dbReference type="EMBL" id="DAG02653.1"/>
    </source>
</evidence>
<protein>
    <submittedName>
        <fullName evidence="1">Uncharacterized protein</fullName>
    </submittedName>
</protein>
<name>A0A8S5V7H5_9CAUD</name>
<dbReference type="EMBL" id="BK016212">
    <property type="protein sequence ID" value="DAG02653.1"/>
    <property type="molecule type" value="Genomic_DNA"/>
</dbReference>
<organism evidence="1">
    <name type="scientific">CrAss-like virus sp. ctUXy6</name>
    <dbReference type="NCBI Taxonomy" id="2825835"/>
    <lineage>
        <taxon>Viruses</taxon>
        <taxon>Duplodnaviria</taxon>
        <taxon>Heunggongvirae</taxon>
        <taxon>Uroviricota</taxon>
        <taxon>Caudoviricetes</taxon>
        <taxon>Crassvirales</taxon>
    </lineage>
</organism>